<dbReference type="EMBL" id="JACHLA010000003">
    <property type="protein sequence ID" value="MBB6362749.1"/>
    <property type="molecule type" value="Genomic_DNA"/>
</dbReference>
<dbReference type="SUPFAM" id="SSF49354">
    <property type="entry name" value="PapD-like"/>
    <property type="match status" value="1"/>
</dbReference>
<sequence length="234" mass="27322">MRKTTILFFLSFFYFSGGKADVAIDPVQMYIFNDKKQKTTTLTLESINEVEKKIFEVKAFKWDQNDKGEDVLEKDDTLIINPRNFILKPNGKQVIRVGFNRPIVSVLDGREEGTWRIVIEELPQPVKESSITFLMNFNLPLFIGKQDNLKLNFNIENDKLIVKNKAESHIQISKLQILDSNKKEVFTSNNMKYALKDKSIFYELEGVKINNPRNYFVKVMTDKSHEEIELKLMD</sequence>
<evidence type="ECO:0000313" key="2">
    <source>
        <dbReference type="Proteomes" id="UP000548425"/>
    </source>
</evidence>
<dbReference type="PANTHER" id="PTHR30251">
    <property type="entry name" value="PILUS ASSEMBLY CHAPERONE"/>
    <property type="match status" value="1"/>
</dbReference>
<dbReference type="Gene3D" id="2.60.40.10">
    <property type="entry name" value="Immunoglobulins"/>
    <property type="match status" value="1"/>
</dbReference>
<evidence type="ECO:0000313" key="1">
    <source>
        <dbReference type="EMBL" id="MBB6362749.1"/>
    </source>
</evidence>
<comment type="caution">
    <text evidence="1">The sequence shown here is derived from an EMBL/GenBank/DDBJ whole genome shotgun (WGS) entry which is preliminary data.</text>
</comment>
<protein>
    <submittedName>
        <fullName evidence="1">Fimbrial chaperone protein</fullName>
    </submittedName>
</protein>
<organism evidence="1 2">
    <name type="scientific">Acinetobacter lwoffii</name>
    <dbReference type="NCBI Taxonomy" id="28090"/>
    <lineage>
        <taxon>Bacteria</taxon>
        <taxon>Pseudomonadati</taxon>
        <taxon>Pseudomonadota</taxon>
        <taxon>Gammaproteobacteria</taxon>
        <taxon>Moraxellales</taxon>
        <taxon>Moraxellaceae</taxon>
        <taxon>Acinetobacter</taxon>
    </lineage>
</organism>
<dbReference type="InterPro" id="IPR013783">
    <property type="entry name" value="Ig-like_fold"/>
</dbReference>
<dbReference type="Proteomes" id="UP000548425">
    <property type="component" value="Unassembled WGS sequence"/>
</dbReference>
<name>A0AAW3VDW2_ACILW</name>
<dbReference type="AlphaFoldDB" id="A0AAW3VDW2"/>
<dbReference type="InterPro" id="IPR008962">
    <property type="entry name" value="PapD-like_sf"/>
</dbReference>
<dbReference type="RefSeq" id="WP_085064533.1">
    <property type="nucleotide sequence ID" value="NZ_JACHLA010000003.1"/>
</dbReference>
<reference evidence="1 2" key="1">
    <citation type="submission" date="2020-08" db="EMBL/GenBank/DDBJ databases">
        <title>Functional genomics of gut bacteria from endangered species of beetles.</title>
        <authorList>
            <person name="Carlos-Shanley C."/>
        </authorList>
    </citation>
    <scope>NUCLEOTIDE SEQUENCE [LARGE SCALE GENOMIC DNA]</scope>
    <source>
        <strain evidence="1 2">S00127</strain>
    </source>
</reference>
<dbReference type="PANTHER" id="PTHR30251:SF4">
    <property type="entry name" value="SLR1668 PROTEIN"/>
    <property type="match status" value="1"/>
</dbReference>
<accession>A0AAW3VDW2</accession>
<proteinExistence type="predicted"/>
<gene>
    <name evidence="1" type="ORF">HNP34_000867</name>
</gene>
<dbReference type="InterPro" id="IPR050643">
    <property type="entry name" value="Periplasmic_pilus_chap"/>
</dbReference>